<feature type="transmembrane region" description="Helical" evidence="1">
    <location>
        <begin position="42"/>
        <end position="62"/>
    </location>
</feature>
<comment type="caution">
    <text evidence="2">The sequence shown here is derived from an EMBL/GenBank/DDBJ whole genome shotgun (WGS) entry which is preliminary data.</text>
</comment>
<dbReference type="InterPro" id="IPR025333">
    <property type="entry name" value="DUF4239"/>
</dbReference>
<accession>A0ABV9CQM5</accession>
<evidence type="ECO:0000313" key="3">
    <source>
        <dbReference type="Proteomes" id="UP001596004"/>
    </source>
</evidence>
<organism evidence="2 3">
    <name type="scientific">Sphaerisporangium dianthi</name>
    <dbReference type="NCBI Taxonomy" id="1436120"/>
    <lineage>
        <taxon>Bacteria</taxon>
        <taxon>Bacillati</taxon>
        <taxon>Actinomycetota</taxon>
        <taxon>Actinomycetes</taxon>
        <taxon>Streptosporangiales</taxon>
        <taxon>Streptosporangiaceae</taxon>
        <taxon>Sphaerisporangium</taxon>
    </lineage>
</organism>
<feature type="transmembrane region" description="Helical" evidence="1">
    <location>
        <begin position="205"/>
        <end position="224"/>
    </location>
</feature>
<keyword evidence="1" id="KW-0812">Transmembrane</keyword>
<dbReference type="EMBL" id="JBHSFP010000033">
    <property type="protein sequence ID" value="MFC4535599.1"/>
    <property type="molecule type" value="Genomic_DNA"/>
</dbReference>
<keyword evidence="1" id="KW-0472">Membrane</keyword>
<dbReference type="Proteomes" id="UP001596004">
    <property type="component" value="Unassembled WGS sequence"/>
</dbReference>
<feature type="transmembrane region" description="Helical" evidence="1">
    <location>
        <begin position="177"/>
        <end position="199"/>
    </location>
</feature>
<proteinExistence type="predicted"/>
<evidence type="ECO:0008006" key="4">
    <source>
        <dbReference type="Google" id="ProtNLM"/>
    </source>
</evidence>
<name>A0ABV9CQM5_9ACTN</name>
<protein>
    <recommendedName>
        <fullName evidence="4">DUF4239 domain-containing protein</fullName>
    </recommendedName>
</protein>
<gene>
    <name evidence="2" type="ORF">ACFO60_32950</name>
</gene>
<sequence length="255" mass="27068">MLVSVLAVAAAVGVVAIAAFLFRKLGHGSEDMLPNGPTAGHAGSMLSSLFLLVFAIAIVVPWTTADSARQNTYTESRAAVETYWAASGLPVPVGAQVQQQVRDYVQYVVQKEWPLMADGRLSVEGASRLDALRTQVAGLIVTGDDAKSAKSATLDELKELSAARRQRAADAQARPPAGVLPLTILTGSIVMLYPFLAGARPRGRTLVPLLIMAGLLGFGIFLTWQISHVFASGLSVGPEAFRAVLDEFQRIPWSG</sequence>
<dbReference type="Pfam" id="PF14023">
    <property type="entry name" value="Bestrophin-like"/>
    <property type="match status" value="1"/>
</dbReference>
<evidence type="ECO:0000313" key="2">
    <source>
        <dbReference type="EMBL" id="MFC4535599.1"/>
    </source>
</evidence>
<reference evidence="3" key="1">
    <citation type="journal article" date="2019" name="Int. J. Syst. Evol. Microbiol.">
        <title>The Global Catalogue of Microorganisms (GCM) 10K type strain sequencing project: providing services to taxonomists for standard genome sequencing and annotation.</title>
        <authorList>
            <consortium name="The Broad Institute Genomics Platform"/>
            <consortium name="The Broad Institute Genome Sequencing Center for Infectious Disease"/>
            <person name="Wu L."/>
            <person name="Ma J."/>
        </authorList>
    </citation>
    <scope>NUCLEOTIDE SEQUENCE [LARGE SCALE GENOMIC DNA]</scope>
    <source>
        <strain evidence="3">CGMCC 4.7132</strain>
    </source>
</reference>
<keyword evidence="1" id="KW-1133">Transmembrane helix</keyword>
<evidence type="ECO:0000256" key="1">
    <source>
        <dbReference type="SAM" id="Phobius"/>
    </source>
</evidence>
<dbReference type="RefSeq" id="WP_380848463.1">
    <property type="nucleotide sequence ID" value="NZ_JBHSFP010000033.1"/>
</dbReference>
<keyword evidence="3" id="KW-1185">Reference proteome</keyword>